<feature type="binding site" evidence="3">
    <location>
        <position position="211"/>
    </location>
    <ligand>
        <name>a divalent metal cation</name>
        <dbReference type="ChEBI" id="CHEBI:60240"/>
        <label>1</label>
    </ligand>
</feature>
<dbReference type="PROSITE" id="PS01091">
    <property type="entry name" value="TATD_3"/>
    <property type="match status" value="1"/>
</dbReference>
<gene>
    <name evidence="4" type="primary">tatD</name>
    <name evidence="4" type="ORF">NCTC10181_00617</name>
</gene>
<dbReference type="Proteomes" id="UP000290985">
    <property type="component" value="Chromosome"/>
</dbReference>
<dbReference type="SUPFAM" id="SSF51556">
    <property type="entry name" value="Metallo-dependent hydrolases"/>
    <property type="match status" value="1"/>
</dbReference>
<dbReference type="OrthoDB" id="9810005at2"/>
<feature type="binding site" evidence="3">
    <location>
        <position position="96"/>
    </location>
    <ligand>
        <name>a divalent metal cation</name>
        <dbReference type="ChEBI" id="CHEBI:60240"/>
        <label>1</label>
    </ligand>
</feature>
<evidence type="ECO:0000256" key="2">
    <source>
        <dbReference type="ARBA" id="ARBA00022801"/>
    </source>
</evidence>
<dbReference type="EMBL" id="LR215036">
    <property type="protein sequence ID" value="VEU74756.1"/>
    <property type="molecule type" value="Genomic_DNA"/>
</dbReference>
<evidence type="ECO:0000313" key="5">
    <source>
        <dbReference type="Proteomes" id="UP000290985"/>
    </source>
</evidence>
<dbReference type="GO" id="GO:0046872">
    <property type="term" value="F:metal ion binding"/>
    <property type="evidence" value="ECO:0007669"/>
    <property type="project" value="UniProtKB-KW"/>
</dbReference>
<sequence>MAKKKNNFIDAHNHLTNRFYPDWVIDEIINQAKTHNIEFMIVNGGHRDENHKVVELAKKNAIVKAAVGIHPEDLKQIEDVKLILPLLKKDIVAIGEIGLDYFYDDGPDHKLQRQAFEKQIILAQEHNLPIVVHIRDKEDVWNAYQDAYNIMKKYKVKSMLHTFAGNLEWTKKFQELNCYFSFSGVVTYGSASQTREVIEYLPLNQILTETDSPYLRVHPYSGQTNEPNTVLFVAYYIAGLKKVGMDKFVSKINQNLRDLFNLK</sequence>
<dbReference type="CDD" id="cd01310">
    <property type="entry name" value="TatD_DNAse"/>
    <property type="match status" value="1"/>
</dbReference>
<keyword evidence="2 4" id="KW-0378">Hydrolase</keyword>
<accession>A0A449B2E7</accession>
<keyword evidence="5" id="KW-1185">Reference proteome</keyword>
<dbReference type="InterPro" id="IPR015991">
    <property type="entry name" value="TatD/YcfH-like"/>
</dbReference>
<dbReference type="NCBIfam" id="TIGR00010">
    <property type="entry name" value="YchF/TatD family DNA exonuclease"/>
    <property type="match status" value="1"/>
</dbReference>
<feature type="binding site" evidence="3">
    <location>
        <position position="161"/>
    </location>
    <ligand>
        <name>a divalent metal cation</name>
        <dbReference type="ChEBI" id="CHEBI:60240"/>
        <label>2</label>
    </ligand>
</feature>
<feature type="binding site" evidence="3">
    <location>
        <position position="12"/>
    </location>
    <ligand>
        <name>a divalent metal cation</name>
        <dbReference type="ChEBI" id="CHEBI:60240"/>
        <label>1</label>
    </ligand>
</feature>
<dbReference type="EC" id="3.1.21.-" evidence="4"/>
<feature type="binding site" evidence="3">
    <location>
        <position position="133"/>
    </location>
    <ligand>
        <name>a divalent metal cation</name>
        <dbReference type="ChEBI" id="CHEBI:60240"/>
        <label>2</label>
    </ligand>
</feature>
<dbReference type="Gene3D" id="3.20.20.140">
    <property type="entry name" value="Metal-dependent hydrolases"/>
    <property type="match status" value="1"/>
</dbReference>
<dbReference type="KEGG" id="mcit:NCTC10181_00617"/>
<dbReference type="FunFam" id="3.20.20.140:FF:000005">
    <property type="entry name" value="TatD family hydrolase"/>
    <property type="match status" value="1"/>
</dbReference>
<dbReference type="GO" id="GO:0016788">
    <property type="term" value="F:hydrolase activity, acting on ester bonds"/>
    <property type="evidence" value="ECO:0007669"/>
    <property type="project" value="InterPro"/>
</dbReference>
<dbReference type="PANTHER" id="PTHR46124">
    <property type="entry name" value="D-AMINOACYL-TRNA DEACYLASE"/>
    <property type="match status" value="1"/>
</dbReference>
<dbReference type="AlphaFoldDB" id="A0A449B2E7"/>
<reference evidence="4 5" key="1">
    <citation type="submission" date="2019-01" db="EMBL/GenBank/DDBJ databases">
        <authorList>
            <consortium name="Pathogen Informatics"/>
        </authorList>
    </citation>
    <scope>NUCLEOTIDE SEQUENCE [LARGE SCALE GENOMIC DNA]</scope>
    <source>
        <strain evidence="4 5">NCTC10181</strain>
    </source>
</reference>
<feature type="binding site" evidence="3">
    <location>
        <position position="14"/>
    </location>
    <ligand>
        <name>a divalent metal cation</name>
        <dbReference type="ChEBI" id="CHEBI:60240"/>
        <label>1</label>
    </ligand>
</feature>
<dbReference type="PANTHER" id="PTHR46124:SF2">
    <property type="entry name" value="D-AMINOACYL-TRNA DEACYLASE"/>
    <property type="match status" value="1"/>
</dbReference>
<proteinExistence type="predicted"/>
<keyword evidence="1 3" id="KW-0479">Metal-binding</keyword>
<evidence type="ECO:0000313" key="4">
    <source>
        <dbReference type="EMBL" id="VEU74756.1"/>
    </source>
</evidence>
<dbReference type="InterPro" id="IPR032466">
    <property type="entry name" value="Metal_Hydrolase"/>
</dbReference>
<dbReference type="InterPro" id="IPR018228">
    <property type="entry name" value="DNase_TatD-rel_CS"/>
</dbReference>
<evidence type="ECO:0000256" key="3">
    <source>
        <dbReference type="PIRSR" id="PIRSR005902-1"/>
    </source>
</evidence>
<protein>
    <submittedName>
        <fullName evidence="4">TatD DNase family protein</fullName>
        <ecNumber evidence="4">3.1.21.-</ecNumber>
    </submittedName>
</protein>
<dbReference type="Pfam" id="PF01026">
    <property type="entry name" value="TatD_DNase"/>
    <property type="match status" value="1"/>
</dbReference>
<evidence type="ECO:0000256" key="1">
    <source>
        <dbReference type="ARBA" id="ARBA00022723"/>
    </source>
</evidence>
<name>A0A449B2E7_9BACT</name>
<dbReference type="InterPro" id="IPR001130">
    <property type="entry name" value="TatD-like"/>
</dbReference>
<organism evidence="4 5">
    <name type="scientific">Mycoplasmopsis citelli</name>
    <dbReference type="NCBI Taxonomy" id="171281"/>
    <lineage>
        <taxon>Bacteria</taxon>
        <taxon>Bacillati</taxon>
        <taxon>Mycoplasmatota</taxon>
        <taxon>Mycoplasmoidales</taxon>
        <taxon>Metamycoplasmataceae</taxon>
        <taxon>Mycoplasmopsis</taxon>
    </lineage>
</organism>
<dbReference type="PIRSF" id="PIRSF005902">
    <property type="entry name" value="DNase_TatD"/>
    <property type="match status" value="1"/>
</dbReference>
<dbReference type="RefSeq" id="WP_129725560.1">
    <property type="nucleotide sequence ID" value="NZ_LR215036.1"/>
</dbReference>
<dbReference type="GO" id="GO:0004536">
    <property type="term" value="F:DNA nuclease activity"/>
    <property type="evidence" value="ECO:0007669"/>
    <property type="project" value="InterPro"/>
</dbReference>